<dbReference type="InterPro" id="IPR037068">
    <property type="entry name" value="DNA_primase_core_N_sf"/>
</dbReference>
<feature type="domain" description="Toprim" evidence="3">
    <location>
        <begin position="161"/>
        <end position="244"/>
    </location>
</feature>
<reference evidence="4 5" key="1">
    <citation type="submission" date="2021-01" db="EMBL/GenBank/DDBJ databases">
        <title>Whole genome shotgun sequence of Verrucosispora qiuiae NBRC 106684.</title>
        <authorList>
            <person name="Komaki H."/>
            <person name="Tamura T."/>
        </authorList>
    </citation>
    <scope>NUCLEOTIDE SEQUENCE [LARGE SCALE GENOMIC DNA]</scope>
    <source>
        <strain evidence="4 5">NBRC 106684</strain>
    </source>
</reference>
<name>A0ABQ4JG79_9ACTN</name>
<feature type="region of interest" description="Disordered" evidence="1">
    <location>
        <begin position="664"/>
        <end position="690"/>
    </location>
</feature>
<feature type="domain" description="PPM-type phosphatase" evidence="2">
    <location>
        <begin position="382"/>
        <end position="625"/>
    </location>
</feature>
<protein>
    <recommendedName>
        <fullName evidence="6">Toprim domain-containing protein</fullName>
    </recommendedName>
</protein>
<dbReference type="InterPro" id="IPR006171">
    <property type="entry name" value="TOPRIM_dom"/>
</dbReference>
<dbReference type="InterPro" id="IPR001932">
    <property type="entry name" value="PPM-type_phosphatase-like_dom"/>
</dbReference>
<feature type="region of interest" description="Disordered" evidence="1">
    <location>
        <begin position="353"/>
        <end position="395"/>
    </location>
</feature>
<sequence>MPGERPAPPPERLYAVNAAAAQFYASRLPASRKAARYLHNHGISNAADPTGPWQVGYAAGRWTELATHLRAAGFTDEEVTGAGLGFVHNRSGHLLDRFRDRLMFPVTDVHNRVVGFTARDLGGRAEAKWLNTPETAIYRKRLLLYGLGQQLANRPAGIGDPIVFVVEGAADVLAMHRLAAAHAAIPETQPLYAVAPCGTNVTRDQLDLIQQTLPGAHLILAFDGDDAGRRAADQVYPVASRWPGQVSGVRLPEGQDPADMLGAMDPAWAISEIIGAVQPLAQVQMTNTLDRLFATKRITDPVRFVEDRITAYRAIAELFVDAPHATRDMAEAAAERLGLASTDVARGVIEAWSARTDTPGGTDPPPDTAAPPSADEPAAGPPAEVPTPSSPSHGVAETDITVSATAHNTGSRRAGTTAAITRHDPSSGITVWALADGIGRHAQAATAAQMAADIAATVSLRSTPAAGLHAARAAINAFYSGVHPSQAGDASLLVVSAYPSPTHRHGVRWELAWAGDCRAYTIRAGQLAQVTADHTAARQRRDQGEHPSPGIADVLLTSSIRAGDISVCPLDEGPLLLCNNGVHRAIPERQLAAELAGMSDAQASADRLARGVGQHNARDATVLLIHARSAPPALVTTTRTNAHATVTASGSPAALAKTSFMDAGTGPAAVTTPQAESVRGFGQPAAGRRR</sequence>
<dbReference type="Pfam" id="PF08275">
    <property type="entry name" value="DNAG_N"/>
    <property type="match status" value="1"/>
</dbReference>
<dbReference type="Gene3D" id="3.60.40.10">
    <property type="entry name" value="PPM-type phosphatase domain"/>
    <property type="match status" value="1"/>
</dbReference>
<evidence type="ECO:0000259" key="3">
    <source>
        <dbReference type="SMART" id="SM00493"/>
    </source>
</evidence>
<dbReference type="InterPro" id="IPR050219">
    <property type="entry name" value="DnaG_primase"/>
</dbReference>
<gene>
    <name evidence="4" type="ORF">Vqi01_46710</name>
</gene>
<evidence type="ECO:0000256" key="1">
    <source>
        <dbReference type="SAM" id="MobiDB-lite"/>
    </source>
</evidence>
<dbReference type="Proteomes" id="UP000653076">
    <property type="component" value="Unassembled WGS sequence"/>
</dbReference>
<comment type="caution">
    <text evidence="4">The sequence shown here is derived from an EMBL/GenBank/DDBJ whole genome shotgun (WGS) entry which is preliminary data.</text>
</comment>
<dbReference type="CDD" id="cd03364">
    <property type="entry name" value="TOPRIM_DnaG_primases"/>
    <property type="match status" value="1"/>
</dbReference>
<dbReference type="PANTHER" id="PTHR30313:SF2">
    <property type="entry name" value="DNA PRIMASE"/>
    <property type="match status" value="1"/>
</dbReference>
<evidence type="ECO:0008006" key="6">
    <source>
        <dbReference type="Google" id="ProtNLM"/>
    </source>
</evidence>
<dbReference type="SMART" id="SM00332">
    <property type="entry name" value="PP2Cc"/>
    <property type="match status" value="1"/>
</dbReference>
<dbReference type="Gene3D" id="3.90.980.10">
    <property type="entry name" value="DNA primase, catalytic core, N-terminal domain"/>
    <property type="match status" value="1"/>
</dbReference>
<keyword evidence="5" id="KW-1185">Reference proteome</keyword>
<feature type="compositionally biased region" description="Pro residues" evidence="1">
    <location>
        <begin position="379"/>
        <end position="389"/>
    </location>
</feature>
<dbReference type="InterPro" id="IPR013264">
    <property type="entry name" value="DNAG_N"/>
</dbReference>
<dbReference type="SUPFAM" id="SSF56731">
    <property type="entry name" value="DNA primase core"/>
    <property type="match status" value="1"/>
</dbReference>
<dbReference type="SUPFAM" id="SSF81606">
    <property type="entry name" value="PP2C-like"/>
    <property type="match status" value="1"/>
</dbReference>
<dbReference type="EMBL" id="BOPC01000073">
    <property type="protein sequence ID" value="GIJ29509.1"/>
    <property type="molecule type" value="Genomic_DNA"/>
</dbReference>
<organism evidence="4 5">
    <name type="scientific">Micromonospora qiuiae</name>
    <dbReference type="NCBI Taxonomy" id="502268"/>
    <lineage>
        <taxon>Bacteria</taxon>
        <taxon>Bacillati</taxon>
        <taxon>Actinomycetota</taxon>
        <taxon>Actinomycetes</taxon>
        <taxon>Micromonosporales</taxon>
        <taxon>Micromonosporaceae</taxon>
        <taxon>Micromonospora</taxon>
    </lineage>
</organism>
<accession>A0ABQ4JG79</accession>
<dbReference type="SMART" id="SM00493">
    <property type="entry name" value="TOPRIM"/>
    <property type="match status" value="1"/>
</dbReference>
<dbReference type="PANTHER" id="PTHR30313">
    <property type="entry name" value="DNA PRIMASE"/>
    <property type="match status" value="1"/>
</dbReference>
<evidence type="ECO:0000259" key="2">
    <source>
        <dbReference type="SMART" id="SM00332"/>
    </source>
</evidence>
<dbReference type="InterPro" id="IPR034151">
    <property type="entry name" value="TOPRIM_DnaG_bac"/>
</dbReference>
<dbReference type="RefSeq" id="WP_204036967.1">
    <property type="nucleotide sequence ID" value="NZ_BOPC01000073.1"/>
</dbReference>
<evidence type="ECO:0000313" key="4">
    <source>
        <dbReference type="EMBL" id="GIJ29509.1"/>
    </source>
</evidence>
<evidence type="ECO:0000313" key="5">
    <source>
        <dbReference type="Proteomes" id="UP000653076"/>
    </source>
</evidence>
<dbReference type="Gene3D" id="3.40.1360.10">
    <property type="match status" value="1"/>
</dbReference>
<proteinExistence type="predicted"/>
<dbReference type="Pfam" id="PF13155">
    <property type="entry name" value="Toprim_2"/>
    <property type="match status" value="1"/>
</dbReference>
<dbReference type="InterPro" id="IPR036457">
    <property type="entry name" value="PPM-type-like_dom_sf"/>
</dbReference>